<dbReference type="CDD" id="cd07262">
    <property type="entry name" value="VOC_like"/>
    <property type="match status" value="1"/>
</dbReference>
<evidence type="ECO:0000313" key="2">
    <source>
        <dbReference type="EMBL" id="KFI94347.1"/>
    </source>
</evidence>
<dbReference type="eggNOG" id="COG0346">
    <property type="taxonomic scope" value="Bacteria"/>
</dbReference>
<dbReference type="SUPFAM" id="SSF54593">
    <property type="entry name" value="Glyoxalase/Bleomycin resistance protein/Dihydroxybiphenyl dioxygenase"/>
    <property type="match status" value="1"/>
</dbReference>
<reference evidence="2 3" key="1">
    <citation type="submission" date="2014-03" db="EMBL/GenBank/DDBJ databases">
        <title>Genomics of Bifidobacteria.</title>
        <authorList>
            <person name="Ventura M."/>
            <person name="Milani C."/>
            <person name="Lugli G.A."/>
        </authorList>
    </citation>
    <scope>NUCLEOTIDE SEQUENCE [LARGE SCALE GENOMIC DNA]</scope>
    <source>
        <strain evidence="2 3">LMG 21589</strain>
    </source>
</reference>
<name>A0A087DFP7_9BIFI</name>
<evidence type="ECO:0000313" key="3">
    <source>
        <dbReference type="Proteomes" id="UP000029033"/>
    </source>
</evidence>
<keyword evidence="2" id="KW-0560">Oxidoreductase</keyword>
<gene>
    <name evidence="2" type="ORF">BSCA_1374</name>
</gene>
<feature type="domain" description="VOC" evidence="1">
    <location>
        <begin position="1"/>
        <end position="130"/>
    </location>
</feature>
<dbReference type="GO" id="GO:0051213">
    <property type="term" value="F:dioxygenase activity"/>
    <property type="evidence" value="ECO:0007669"/>
    <property type="project" value="UniProtKB-KW"/>
</dbReference>
<evidence type="ECO:0000259" key="1">
    <source>
        <dbReference type="PROSITE" id="PS51819"/>
    </source>
</evidence>
<dbReference type="Proteomes" id="UP000029033">
    <property type="component" value="Unassembled WGS sequence"/>
</dbReference>
<dbReference type="Pfam" id="PF00903">
    <property type="entry name" value="Glyoxalase"/>
    <property type="match status" value="1"/>
</dbReference>
<dbReference type="OrthoDB" id="5242506at2"/>
<dbReference type="EMBL" id="JGZO01000008">
    <property type="protein sequence ID" value="KFI94347.1"/>
    <property type="molecule type" value="Genomic_DNA"/>
</dbReference>
<dbReference type="PROSITE" id="PS51819">
    <property type="entry name" value="VOC"/>
    <property type="match status" value="1"/>
</dbReference>
<keyword evidence="2" id="KW-0223">Dioxygenase</keyword>
<protein>
    <submittedName>
        <fullName evidence="2">Glyoxalase/bleomycin resistance protein/dioxygenase</fullName>
    </submittedName>
</protein>
<sequence length="138" mass="14587">MLDHLTLRVRDIDRSVAFYKRALAPLGYVAKAHHEPTLGFGVDDGTPHSDFYVSPAAGAASGTDGDSPASPVTHIAFLAGSRQAVHEFYRAALAAGGRDNGATGPRPYHPGYYSAFVLDPDGNNIEAVVDWAHEATPA</sequence>
<dbReference type="PANTHER" id="PTHR35006:SF2">
    <property type="entry name" value="GLYOXALASE FAMILY PROTEIN (AFU_ORTHOLOGUE AFUA_5G14830)"/>
    <property type="match status" value="1"/>
</dbReference>
<dbReference type="AlphaFoldDB" id="A0A087DFP7"/>
<dbReference type="InterPro" id="IPR004360">
    <property type="entry name" value="Glyas_Fos-R_dOase_dom"/>
</dbReference>
<organism evidence="2 3">
    <name type="scientific">Bifidobacterium scardovii</name>
    <dbReference type="NCBI Taxonomy" id="158787"/>
    <lineage>
        <taxon>Bacteria</taxon>
        <taxon>Bacillati</taxon>
        <taxon>Actinomycetota</taxon>
        <taxon>Actinomycetes</taxon>
        <taxon>Bifidobacteriales</taxon>
        <taxon>Bifidobacteriaceae</taxon>
        <taxon>Bifidobacterium</taxon>
    </lineage>
</organism>
<keyword evidence="3" id="KW-1185">Reference proteome</keyword>
<accession>A0A087DFP7</accession>
<dbReference type="STRING" id="158787.BSCA_1374"/>
<dbReference type="InterPro" id="IPR037523">
    <property type="entry name" value="VOC_core"/>
</dbReference>
<proteinExistence type="predicted"/>
<comment type="caution">
    <text evidence="2">The sequence shown here is derived from an EMBL/GenBank/DDBJ whole genome shotgun (WGS) entry which is preliminary data.</text>
</comment>
<dbReference type="GeneID" id="85165683"/>
<dbReference type="InterPro" id="IPR029068">
    <property type="entry name" value="Glyas_Bleomycin-R_OHBP_Dase"/>
</dbReference>
<dbReference type="Gene3D" id="3.10.180.10">
    <property type="entry name" value="2,3-Dihydroxybiphenyl 1,2-Dioxygenase, domain 1"/>
    <property type="match status" value="1"/>
</dbReference>
<dbReference type="RefSeq" id="WP_033517549.1">
    <property type="nucleotide sequence ID" value="NZ_CAUPKV010000017.1"/>
</dbReference>
<dbReference type="PANTHER" id="PTHR35006">
    <property type="entry name" value="GLYOXALASE FAMILY PROTEIN (AFU_ORTHOLOGUE AFUA_5G14830)"/>
    <property type="match status" value="1"/>
</dbReference>